<dbReference type="EMBL" id="AFBM01000028">
    <property type="protein sequence ID" value="EGF50873.1"/>
    <property type="molecule type" value="Genomic_DNA"/>
</dbReference>
<sequence length="52" mass="6242">MEHKDTIISKTERNIAGEFFVSPFPPSRKVYPHFSMERIHFTCEWSLYLPKI</sequence>
<gene>
    <name evidence="1" type="ORF">HMPREF9445_02467</name>
</gene>
<evidence type="ECO:0000313" key="2">
    <source>
        <dbReference type="Proteomes" id="UP000010321"/>
    </source>
</evidence>
<protein>
    <submittedName>
        <fullName evidence="1">Uncharacterized protein</fullName>
    </submittedName>
</protein>
<dbReference type="Proteomes" id="UP000010321">
    <property type="component" value="Unassembled WGS sequence"/>
</dbReference>
<evidence type="ECO:0000313" key="1">
    <source>
        <dbReference type="EMBL" id="EGF50873.1"/>
    </source>
</evidence>
<reference evidence="1 2" key="1">
    <citation type="submission" date="2011-02" db="EMBL/GenBank/DDBJ databases">
        <authorList>
            <person name="Weinstock G."/>
            <person name="Sodergren E."/>
            <person name="Clifton S."/>
            <person name="Fulton L."/>
            <person name="Fulton B."/>
            <person name="Courtney L."/>
            <person name="Fronick C."/>
            <person name="Harrison M."/>
            <person name="Strong C."/>
            <person name="Farmer C."/>
            <person name="Delahaunty K."/>
            <person name="Markovic C."/>
            <person name="Hall O."/>
            <person name="Minx P."/>
            <person name="Tomlinson C."/>
            <person name="Mitreva M."/>
            <person name="Hou S."/>
            <person name="Chen J."/>
            <person name="Wollam A."/>
            <person name="Pepin K.H."/>
            <person name="Johnson M."/>
            <person name="Bhonagiri V."/>
            <person name="Zhang X."/>
            <person name="Suruliraj S."/>
            <person name="Warren W."/>
            <person name="Chinwalla A."/>
            <person name="Mardis E.R."/>
            <person name="Wilson R.K."/>
        </authorList>
    </citation>
    <scope>NUCLEOTIDE SEQUENCE [LARGE SCALE GENOMIC DNA]</scope>
    <source>
        <strain evidence="1 2">YIT 12056</strain>
    </source>
</reference>
<comment type="caution">
    <text evidence="1">The sequence shown here is derived from an EMBL/GenBank/DDBJ whole genome shotgun (WGS) entry which is preliminary data.</text>
</comment>
<name>A0ABP2KPL1_9BACE</name>
<keyword evidence="2" id="KW-1185">Reference proteome</keyword>
<accession>A0ABP2KPL1</accession>
<proteinExistence type="predicted"/>
<organism evidence="1 2">
    <name type="scientific">Bacteroides clarus YIT 12056</name>
    <dbReference type="NCBI Taxonomy" id="762984"/>
    <lineage>
        <taxon>Bacteria</taxon>
        <taxon>Pseudomonadati</taxon>
        <taxon>Bacteroidota</taxon>
        <taxon>Bacteroidia</taxon>
        <taxon>Bacteroidales</taxon>
        <taxon>Bacteroidaceae</taxon>
        <taxon>Bacteroides</taxon>
    </lineage>
</organism>